<comment type="caution">
    <text evidence="2">The sequence shown here is derived from an EMBL/GenBank/DDBJ whole genome shotgun (WGS) entry which is preliminary data.</text>
</comment>
<gene>
    <name evidence="2" type="ORF">ENM99_06605</name>
</gene>
<reference evidence="2" key="1">
    <citation type="journal article" date="2020" name="mSystems">
        <title>Genome- and Community-Level Interaction Insights into Carbon Utilization and Element Cycling Functions of Hydrothermarchaeota in Hydrothermal Sediment.</title>
        <authorList>
            <person name="Zhou Z."/>
            <person name="Liu Y."/>
            <person name="Xu W."/>
            <person name="Pan J."/>
            <person name="Luo Z.H."/>
            <person name="Li M."/>
        </authorList>
    </citation>
    <scope>NUCLEOTIDE SEQUENCE [LARGE SCALE GENOMIC DNA]</scope>
    <source>
        <strain evidence="2">SpSt-1135</strain>
    </source>
</reference>
<dbReference type="Proteomes" id="UP000886400">
    <property type="component" value="Unassembled WGS sequence"/>
</dbReference>
<dbReference type="Pfam" id="PF13588">
    <property type="entry name" value="HSDR_N_2"/>
    <property type="match status" value="1"/>
</dbReference>
<dbReference type="InterPro" id="IPR029464">
    <property type="entry name" value="HSDR_N"/>
</dbReference>
<proteinExistence type="predicted"/>
<evidence type="ECO:0000313" key="2">
    <source>
        <dbReference type="EMBL" id="HHS49483.1"/>
    </source>
</evidence>
<accession>A0A7C6A7L1</accession>
<organism evidence="2">
    <name type="scientific">Desulfurella acetivorans</name>
    <dbReference type="NCBI Taxonomy" id="33002"/>
    <lineage>
        <taxon>Bacteria</taxon>
        <taxon>Pseudomonadati</taxon>
        <taxon>Campylobacterota</taxon>
        <taxon>Desulfurellia</taxon>
        <taxon>Desulfurellales</taxon>
        <taxon>Desulfurellaceae</taxon>
        <taxon>Desulfurella</taxon>
    </lineage>
</organism>
<name>A0A7C6A7L1_DESAE</name>
<sequence length="348" mass="40186">MNHIKEVLGPVVEKIKKFRSLYEQNEMAVRDQIVNPILKNLGWDPENPEEVQPNVSTEEGVPDYSLLKNGKKILFVEAKKLGIDIEQKEIIRQLAKYSFSEGTKYGVLTNGAVWILIRSFEEGTNLTERIVWKTDLENEELPAVIRKITTISKTNIEHIEVLVKKVQILDEIWRSLLEEPEEMIKGLMPVVKSFISQGYPDYQFEDTEIEDLLKERIKEIISGQFEDGTRSETAIEPIPWRGESPRKMKLKGEVFEVRYSYEILVNTANWLIKNDKLKPSDCPLGIGRGKRYLINKEPKHKYGNDFRAPKRLSNGLWIETHGNTASLINYTKRLLEKFGVSSNILTIE</sequence>
<protein>
    <recommendedName>
        <fullName evidence="1">Type I restriction enzyme R protein N-terminal domain-containing protein</fullName>
    </recommendedName>
</protein>
<feature type="domain" description="Type I restriction enzyme R protein N-terminal" evidence="1">
    <location>
        <begin position="26"/>
        <end position="117"/>
    </location>
</feature>
<dbReference type="AlphaFoldDB" id="A0A7C6A7L1"/>
<evidence type="ECO:0000259" key="1">
    <source>
        <dbReference type="Pfam" id="PF13588"/>
    </source>
</evidence>
<dbReference type="EMBL" id="DRZX01000311">
    <property type="protein sequence ID" value="HHS49483.1"/>
    <property type="molecule type" value="Genomic_DNA"/>
</dbReference>